<evidence type="ECO:0000256" key="2">
    <source>
        <dbReference type="SAM" id="MobiDB-lite"/>
    </source>
</evidence>
<keyword evidence="4" id="KW-1185">Reference proteome</keyword>
<gene>
    <name evidence="3" type="ORF">CVT24_005949</name>
</gene>
<evidence type="ECO:0000256" key="1">
    <source>
        <dbReference type="SAM" id="Coils"/>
    </source>
</evidence>
<evidence type="ECO:0000313" key="4">
    <source>
        <dbReference type="Proteomes" id="UP000284842"/>
    </source>
</evidence>
<evidence type="ECO:0008006" key="5">
    <source>
        <dbReference type="Google" id="ProtNLM"/>
    </source>
</evidence>
<feature type="compositionally biased region" description="Low complexity" evidence="2">
    <location>
        <begin position="326"/>
        <end position="343"/>
    </location>
</feature>
<dbReference type="STRING" id="181874.A0A409V8Z3"/>
<organism evidence="3 4">
    <name type="scientific">Panaeolus cyanescens</name>
    <dbReference type="NCBI Taxonomy" id="181874"/>
    <lineage>
        <taxon>Eukaryota</taxon>
        <taxon>Fungi</taxon>
        <taxon>Dikarya</taxon>
        <taxon>Basidiomycota</taxon>
        <taxon>Agaricomycotina</taxon>
        <taxon>Agaricomycetes</taxon>
        <taxon>Agaricomycetidae</taxon>
        <taxon>Agaricales</taxon>
        <taxon>Agaricineae</taxon>
        <taxon>Galeropsidaceae</taxon>
        <taxon>Panaeolus</taxon>
    </lineage>
</organism>
<evidence type="ECO:0000313" key="3">
    <source>
        <dbReference type="EMBL" id="PPQ63094.1"/>
    </source>
</evidence>
<feature type="compositionally biased region" description="Basic and acidic residues" evidence="2">
    <location>
        <begin position="101"/>
        <end position="115"/>
    </location>
</feature>
<feature type="compositionally biased region" description="Polar residues" evidence="2">
    <location>
        <begin position="216"/>
        <end position="225"/>
    </location>
</feature>
<name>A0A409V8Z3_9AGAR</name>
<dbReference type="InParanoid" id="A0A409V8Z3"/>
<feature type="coiled-coil region" evidence="1">
    <location>
        <begin position="48"/>
        <end position="75"/>
    </location>
</feature>
<feature type="compositionally biased region" description="Polar residues" evidence="2">
    <location>
        <begin position="190"/>
        <end position="207"/>
    </location>
</feature>
<accession>A0A409V8Z3</accession>
<comment type="caution">
    <text evidence="3">The sequence shown here is derived from an EMBL/GenBank/DDBJ whole genome shotgun (WGS) entry which is preliminary data.</text>
</comment>
<keyword evidence="1" id="KW-0175">Coiled coil</keyword>
<feature type="region of interest" description="Disordered" evidence="2">
    <location>
        <begin position="100"/>
        <end position="373"/>
    </location>
</feature>
<feature type="compositionally biased region" description="Polar residues" evidence="2">
    <location>
        <begin position="302"/>
        <end position="325"/>
    </location>
</feature>
<sequence length="663" mass="74049">MDAPMSDWFRSIPSALDAVTFAAKYQQETMASQIRFYKSRHTQFRQFIERLRRDVAELKRSNEKLQAENQEYRQRLGLGAQYAGTSGESVNPNGKRAMASDSHHLFRDTRPRTDSSPRSITTPLGPNRLTLPPGQSHPEMTADTRHHHQSRALPRYNNQHDNRPVSNSALDQYSYRPTEKERFHAPALSYEQTAPRTFQRSITTPLEKQQRDQDSGRNVQSTVQMSKAAPTRFKPVVGGFSRKTGNMGPPPTPVGKGTEPVRPRNNFGLSSSSMEPPPPPPQAPVQSMGDTPYSVRRLDNAGTRNHSDPYSYNTHYAGNTNYHQNSQSQYPTYPSSTTYPATQAYDNAGNDFNPYGPNVEYRQDHPPTQHNYQYDYDQYKEDNLNDQTQYNYPPSQPSQRQPSRHSKKHSANSISVTPVRKAASGFDQGEFTPTVPTQRRPKTASALRNYRLDHQGNLWTKVPFISVFYAACLTHLLTRAVEAGVLEDIVLALALWVRPPSVKIWPVQLINNADGSPITQDSGGISINFGVNITVNNPNYFAADFKKIEAEILYPLEGSDDAPIGGGSLSNIVFESTSQKNVTFPFALTYKSAEDPQGKIILDLATKCGFNGGQKSNINVKYKLTLGIRIIIVTISPVITNSFSFLCPLEPSDIGKFINGGSN</sequence>
<reference evidence="3 4" key="1">
    <citation type="journal article" date="2018" name="Evol. Lett.">
        <title>Horizontal gene cluster transfer increased hallucinogenic mushroom diversity.</title>
        <authorList>
            <person name="Reynolds H.T."/>
            <person name="Vijayakumar V."/>
            <person name="Gluck-Thaler E."/>
            <person name="Korotkin H.B."/>
            <person name="Matheny P.B."/>
            <person name="Slot J.C."/>
        </authorList>
    </citation>
    <scope>NUCLEOTIDE SEQUENCE [LARGE SCALE GENOMIC DNA]</scope>
    <source>
        <strain evidence="3 4">2629</strain>
    </source>
</reference>
<dbReference type="OrthoDB" id="20273at2759"/>
<dbReference type="EMBL" id="NHTK01006132">
    <property type="protein sequence ID" value="PPQ63094.1"/>
    <property type="molecule type" value="Genomic_DNA"/>
</dbReference>
<feature type="region of interest" description="Disordered" evidence="2">
    <location>
        <begin position="385"/>
        <end position="442"/>
    </location>
</feature>
<dbReference type="Proteomes" id="UP000284842">
    <property type="component" value="Unassembled WGS sequence"/>
</dbReference>
<protein>
    <recommendedName>
        <fullName evidence="5">Late embryogenesis abundant protein LEA-2 subgroup domain-containing protein</fullName>
    </recommendedName>
</protein>
<proteinExistence type="predicted"/>
<dbReference type="Gene3D" id="2.60.40.1820">
    <property type="match status" value="1"/>
</dbReference>
<dbReference type="AlphaFoldDB" id="A0A409V8Z3"/>